<keyword evidence="3" id="KW-1185">Reference proteome</keyword>
<feature type="transmembrane region" description="Helical" evidence="1">
    <location>
        <begin position="27"/>
        <end position="49"/>
    </location>
</feature>
<dbReference type="AlphaFoldDB" id="A0A5E4N4Z5"/>
<dbReference type="Proteomes" id="UP000325440">
    <property type="component" value="Unassembled WGS sequence"/>
</dbReference>
<keyword evidence="1" id="KW-0812">Transmembrane</keyword>
<evidence type="ECO:0000313" key="3">
    <source>
        <dbReference type="Proteomes" id="UP000325440"/>
    </source>
</evidence>
<reference evidence="2 3" key="1">
    <citation type="submission" date="2019-08" db="EMBL/GenBank/DDBJ databases">
        <authorList>
            <person name="Alioto T."/>
            <person name="Alioto T."/>
            <person name="Gomez Garrido J."/>
        </authorList>
    </citation>
    <scope>NUCLEOTIDE SEQUENCE [LARGE SCALE GENOMIC DNA]</scope>
</reference>
<evidence type="ECO:0000256" key="1">
    <source>
        <dbReference type="SAM" id="Phobius"/>
    </source>
</evidence>
<keyword evidence="1" id="KW-0472">Membrane</keyword>
<keyword evidence="1" id="KW-1133">Transmembrane helix</keyword>
<dbReference type="EMBL" id="CABPRJ010001492">
    <property type="protein sequence ID" value="VVC38682.1"/>
    <property type="molecule type" value="Genomic_DNA"/>
</dbReference>
<sequence>MASRTSFSKKSDPKSAPNSNFLWMQCYLLNLVWVGIVPNTAILLVNIAIHPKMRFVTKDDFSAKIRVLFQTLRNPVSKQSALSMVINFELLGQLAKFAKLKTVKDPSSCARRGIDCLGFSCTLSRTAAIFWTDLAFL</sequence>
<evidence type="ECO:0000313" key="2">
    <source>
        <dbReference type="EMBL" id="VVC38682.1"/>
    </source>
</evidence>
<name>A0A5E4N4Z5_9HEMI</name>
<protein>
    <submittedName>
        <fullName evidence="2">Uncharacterized protein</fullName>
    </submittedName>
</protein>
<dbReference type="OrthoDB" id="7438714at2759"/>
<gene>
    <name evidence="2" type="ORF">CINCED_3A008449</name>
</gene>
<organism evidence="2 3">
    <name type="scientific">Cinara cedri</name>
    <dbReference type="NCBI Taxonomy" id="506608"/>
    <lineage>
        <taxon>Eukaryota</taxon>
        <taxon>Metazoa</taxon>
        <taxon>Ecdysozoa</taxon>
        <taxon>Arthropoda</taxon>
        <taxon>Hexapoda</taxon>
        <taxon>Insecta</taxon>
        <taxon>Pterygota</taxon>
        <taxon>Neoptera</taxon>
        <taxon>Paraneoptera</taxon>
        <taxon>Hemiptera</taxon>
        <taxon>Sternorrhyncha</taxon>
        <taxon>Aphidomorpha</taxon>
        <taxon>Aphidoidea</taxon>
        <taxon>Aphididae</taxon>
        <taxon>Lachninae</taxon>
        <taxon>Cinara</taxon>
    </lineage>
</organism>
<accession>A0A5E4N4Z5</accession>
<proteinExistence type="predicted"/>